<dbReference type="AlphaFoldDB" id="A0A9P9G081"/>
<dbReference type="EMBL" id="JAGTJS010000034">
    <property type="protein sequence ID" value="KAH7230860.1"/>
    <property type="molecule type" value="Genomic_DNA"/>
</dbReference>
<evidence type="ECO:0000313" key="2">
    <source>
        <dbReference type="EMBL" id="KAH7230860.1"/>
    </source>
</evidence>
<dbReference type="Proteomes" id="UP000736672">
    <property type="component" value="Unassembled WGS sequence"/>
</dbReference>
<sequence>MHPDKTLDPRWTGEETAIIASSSDQLARRGGILFRKSTSDLLFWSELTQNLFKALEDMSATKACETDAVKSELGNNENKKKLKEEEQAREEARLRERRRDLQNIREKKEWYDNHAAKLATGAGVAEGDFAGTDQLVVKVRPKSNAALYYASVDVEYRCIRALKRTSSG</sequence>
<keyword evidence="1" id="KW-0175">Coiled coil</keyword>
<proteinExistence type="predicted"/>
<protein>
    <submittedName>
        <fullName evidence="2">Uncharacterized protein</fullName>
    </submittedName>
</protein>
<name>A0A9P9G081_FUSSL</name>
<keyword evidence="3" id="KW-1185">Reference proteome</keyword>
<accession>A0A9P9G081</accession>
<gene>
    <name evidence="2" type="ORF">B0J15DRAFT_472863</name>
</gene>
<organism evidence="2 3">
    <name type="scientific">Fusarium solani</name>
    <name type="common">Filamentous fungus</name>
    <dbReference type="NCBI Taxonomy" id="169388"/>
    <lineage>
        <taxon>Eukaryota</taxon>
        <taxon>Fungi</taxon>
        <taxon>Dikarya</taxon>
        <taxon>Ascomycota</taxon>
        <taxon>Pezizomycotina</taxon>
        <taxon>Sordariomycetes</taxon>
        <taxon>Hypocreomycetidae</taxon>
        <taxon>Hypocreales</taxon>
        <taxon>Nectriaceae</taxon>
        <taxon>Fusarium</taxon>
        <taxon>Fusarium solani species complex</taxon>
    </lineage>
</organism>
<reference evidence="2" key="1">
    <citation type="journal article" date="2021" name="Nat. Commun.">
        <title>Genetic determinants of endophytism in the Arabidopsis root mycobiome.</title>
        <authorList>
            <person name="Mesny F."/>
            <person name="Miyauchi S."/>
            <person name="Thiergart T."/>
            <person name="Pickel B."/>
            <person name="Atanasova L."/>
            <person name="Karlsson M."/>
            <person name="Huettel B."/>
            <person name="Barry K.W."/>
            <person name="Haridas S."/>
            <person name="Chen C."/>
            <person name="Bauer D."/>
            <person name="Andreopoulos W."/>
            <person name="Pangilinan J."/>
            <person name="LaButti K."/>
            <person name="Riley R."/>
            <person name="Lipzen A."/>
            <person name="Clum A."/>
            <person name="Drula E."/>
            <person name="Henrissat B."/>
            <person name="Kohler A."/>
            <person name="Grigoriev I.V."/>
            <person name="Martin F.M."/>
            <person name="Hacquard S."/>
        </authorList>
    </citation>
    <scope>NUCLEOTIDE SEQUENCE</scope>
    <source>
        <strain evidence="2">FSSC 5 MPI-SDFR-AT-0091</strain>
    </source>
</reference>
<feature type="coiled-coil region" evidence="1">
    <location>
        <begin position="75"/>
        <end position="107"/>
    </location>
</feature>
<evidence type="ECO:0000256" key="1">
    <source>
        <dbReference type="SAM" id="Coils"/>
    </source>
</evidence>
<dbReference type="OrthoDB" id="5406275at2759"/>
<comment type="caution">
    <text evidence="2">The sequence shown here is derived from an EMBL/GenBank/DDBJ whole genome shotgun (WGS) entry which is preliminary data.</text>
</comment>
<evidence type="ECO:0000313" key="3">
    <source>
        <dbReference type="Proteomes" id="UP000736672"/>
    </source>
</evidence>